<organism evidence="2 3">
    <name type="scientific">Ramazzottius varieornatus</name>
    <name type="common">Water bear</name>
    <name type="synonym">Tardigrade</name>
    <dbReference type="NCBI Taxonomy" id="947166"/>
    <lineage>
        <taxon>Eukaryota</taxon>
        <taxon>Metazoa</taxon>
        <taxon>Ecdysozoa</taxon>
        <taxon>Tardigrada</taxon>
        <taxon>Eutardigrada</taxon>
        <taxon>Parachela</taxon>
        <taxon>Hypsibioidea</taxon>
        <taxon>Ramazzottiidae</taxon>
        <taxon>Ramazzottius</taxon>
    </lineage>
</organism>
<feature type="compositionally biased region" description="Basic residues" evidence="1">
    <location>
        <begin position="1"/>
        <end position="12"/>
    </location>
</feature>
<sequence>MSSSRRGFRKRKLSCEPSSRKECKWSKTDREKLSTRSRRSKLNGTLPRKPRRTRKRKRKLSKGPRSSSRCERRERKTDRHRPLVFLKLSSKYPRSPALLKAQRPISNFRNHHHLEISKYRIQRSLKPSKVRTLHTIVLQAKILTL</sequence>
<feature type="compositionally biased region" description="Basic and acidic residues" evidence="1">
    <location>
        <begin position="18"/>
        <end position="34"/>
    </location>
</feature>
<gene>
    <name evidence="2" type="primary">RvY_16117-1</name>
    <name evidence="2" type="synonym">RvY_16117.1</name>
    <name evidence="2" type="ORF">RvY_16117</name>
</gene>
<proteinExistence type="predicted"/>
<name>A0A1D1VXB7_RAMVA</name>
<feature type="compositionally biased region" description="Basic and acidic residues" evidence="1">
    <location>
        <begin position="68"/>
        <end position="81"/>
    </location>
</feature>
<evidence type="ECO:0000313" key="3">
    <source>
        <dbReference type="Proteomes" id="UP000186922"/>
    </source>
</evidence>
<evidence type="ECO:0000256" key="1">
    <source>
        <dbReference type="SAM" id="MobiDB-lite"/>
    </source>
</evidence>
<dbReference type="AlphaFoldDB" id="A0A1D1VXB7"/>
<feature type="compositionally biased region" description="Basic residues" evidence="1">
    <location>
        <begin position="48"/>
        <end position="62"/>
    </location>
</feature>
<comment type="caution">
    <text evidence="2">The sequence shown here is derived from an EMBL/GenBank/DDBJ whole genome shotgun (WGS) entry which is preliminary data.</text>
</comment>
<keyword evidence="3" id="KW-1185">Reference proteome</keyword>
<protein>
    <submittedName>
        <fullName evidence="2">Uncharacterized protein</fullName>
    </submittedName>
</protein>
<reference evidence="2 3" key="1">
    <citation type="journal article" date="2016" name="Nat. Commun.">
        <title>Extremotolerant tardigrade genome and improved radiotolerance of human cultured cells by tardigrade-unique protein.</title>
        <authorList>
            <person name="Hashimoto T."/>
            <person name="Horikawa D.D."/>
            <person name="Saito Y."/>
            <person name="Kuwahara H."/>
            <person name="Kozuka-Hata H."/>
            <person name="Shin-I T."/>
            <person name="Minakuchi Y."/>
            <person name="Ohishi K."/>
            <person name="Motoyama A."/>
            <person name="Aizu T."/>
            <person name="Enomoto A."/>
            <person name="Kondo K."/>
            <person name="Tanaka S."/>
            <person name="Hara Y."/>
            <person name="Koshikawa S."/>
            <person name="Sagara H."/>
            <person name="Miura T."/>
            <person name="Yokobori S."/>
            <person name="Miyagawa K."/>
            <person name="Suzuki Y."/>
            <person name="Kubo T."/>
            <person name="Oyama M."/>
            <person name="Kohara Y."/>
            <person name="Fujiyama A."/>
            <person name="Arakawa K."/>
            <person name="Katayama T."/>
            <person name="Toyoda A."/>
            <person name="Kunieda T."/>
        </authorList>
    </citation>
    <scope>NUCLEOTIDE SEQUENCE [LARGE SCALE GENOMIC DNA]</scope>
    <source>
        <strain evidence="2 3">YOKOZUNA-1</strain>
    </source>
</reference>
<evidence type="ECO:0000313" key="2">
    <source>
        <dbReference type="EMBL" id="GAV06082.1"/>
    </source>
</evidence>
<dbReference type="Proteomes" id="UP000186922">
    <property type="component" value="Unassembled WGS sequence"/>
</dbReference>
<feature type="region of interest" description="Disordered" evidence="1">
    <location>
        <begin position="1"/>
        <end position="81"/>
    </location>
</feature>
<dbReference type="EMBL" id="BDGG01000013">
    <property type="protein sequence ID" value="GAV06082.1"/>
    <property type="molecule type" value="Genomic_DNA"/>
</dbReference>
<accession>A0A1D1VXB7</accession>